<dbReference type="InterPro" id="IPR003690">
    <property type="entry name" value="MTERF"/>
</dbReference>
<dbReference type="GO" id="GO:0003676">
    <property type="term" value="F:nucleic acid binding"/>
    <property type="evidence" value="ECO:0007669"/>
    <property type="project" value="InterPro"/>
</dbReference>
<evidence type="ECO:0000313" key="4">
    <source>
        <dbReference type="EMBL" id="GFH48812.1"/>
    </source>
</evidence>
<dbReference type="InterPro" id="IPR038538">
    <property type="entry name" value="MTERF_sf"/>
</dbReference>
<keyword evidence="5" id="KW-1185">Reference proteome</keyword>
<proteinExistence type="inferred from homology"/>
<protein>
    <recommendedName>
        <fullName evidence="6">mTERF domain-containing protein, mitochondrial</fullName>
    </recommendedName>
</protein>
<keyword evidence="2" id="KW-0809">Transit peptide</keyword>
<evidence type="ECO:0000313" key="5">
    <source>
        <dbReference type="Proteomes" id="UP001054902"/>
    </source>
</evidence>
<evidence type="ECO:0000256" key="3">
    <source>
        <dbReference type="SAM" id="MobiDB-lite"/>
    </source>
</evidence>
<dbReference type="Proteomes" id="UP001054902">
    <property type="component" value="Unassembled WGS sequence"/>
</dbReference>
<evidence type="ECO:0000256" key="1">
    <source>
        <dbReference type="ARBA" id="ARBA00007692"/>
    </source>
</evidence>
<dbReference type="Pfam" id="PF02536">
    <property type="entry name" value="mTERF"/>
    <property type="match status" value="1"/>
</dbReference>
<dbReference type="EMBL" id="BLLK01000029">
    <property type="protein sequence ID" value="GFH48812.1"/>
    <property type="molecule type" value="Genomic_DNA"/>
</dbReference>
<organism evidence="4 5">
    <name type="scientific">Chaetoceros tenuissimus</name>
    <dbReference type="NCBI Taxonomy" id="426638"/>
    <lineage>
        <taxon>Eukaryota</taxon>
        <taxon>Sar</taxon>
        <taxon>Stramenopiles</taxon>
        <taxon>Ochrophyta</taxon>
        <taxon>Bacillariophyta</taxon>
        <taxon>Coscinodiscophyceae</taxon>
        <taxon>Chaetocerotophycidae</taxon>
        <taxon>Chaetocerotales</taxon>
        <taxon>Chaetocerotaceae</taxon>
        <taxon>Chaetoceros</taxon>
    </lineage>
</organism>
<evidence type="ECO:0000256" key="2">
    <source>
        <dbReference type="ARBA" id="ARBA00022946"/>
    </source>
</evidence>
<dbReference type="PANTHER" id="PTHR13068">
    <property type="entry name" value="CGI-12 PROTEIN-RELATED"/>
    <property type="match status" value="1"/>
</dbReference>
<sequence length="768" mass="86114">MKRNFSIILLPFVVHSNESCAAFVSRVPLHMTNNSQGKNSSNGSRIPPSISSAPVTRSASSIDSGIINSSPSTAITPDVDQGDQAGSKTNQSKEIYRQKSKQTSKKAAPLVDSTLLRFLSKQKSQLKETEAIRRTNPKETSLPCTDTGITIEQMFEDGVSENNDSNENEDLLQKLSDENLALGSSKTKNIEIARITADSTAATTIEDTAADTLSWYTQYNAHRVAQKLIVLGASEDAAIEAGTSVQNYALARTTRQRIRKFLRDRDLKWARGESISSMSNDSKLQVDSEESKNELSNIIEEAKLRRERHDIDEIMNLMVESGLTGKDIAAIFTHTPSVSMMKARKTPIRDEFSNTGGETLEDTIDRSFVQVLSTKIKLRKYDARKVLRSCPGLLTKRGSTAALEVVNILTNLGVAPTSLARDKAALPMLLSRSPASLFRFVAFLSSDYIQMPVSKIGPFIRRSECAPVLDQIAPIPCYNSNLFEGLNENSAFSAEEFNTIPIQKLLKDGSDNLEKVITERYNSMFKTAELLKKEIGIEDMGKILAAYPQIFSIERDSIVNVVNFLHEELELYHDDIAKMIESFPKILETDVERMSSVIDYLRHLGVAEDALGSIFRAFPALLSKDPEASMKEVVDFLEEIGVTNIGRFITRLPPVLGYSVEKDLKPKWEYLTTVCQFASFEIGRFPAYFSYPLDRVIKSRYEYLKFVKRFPVQLLPVDEILRFGDNDFAMIVAKDDDANSYRSFLRLRNDTKMKGKKKTRMTNKKFSR</sequence>
<accession>A0AAD3H341</accession>
<feature type="compositionally biased region" description="Low complexity" evidence="3">
    <location>
        <begin position="33"/>
        <end position="44"/>
    </location>
</feature>
<comment type="caution">
    <text evidence="4">The sequence shown here is derived from an EMBL/GenBank/DDBJ whole genome shotgun (WGS) entry which is preliminary data.</text>
</comment>
<gene>
    <name evidence="4" type="ORF">CTEN210_05288</name>
</gene>
<feature type="region of interest" description="Disordered" evidence="3">
    <location>
        <begin position="31"/>
        <end position="107"/>
    </location>
</feature>
<feature type="compositionally biased region" description="Polar residues" evidence="3">
    <location>
        <begin position="49"/>
        <end position="75"/>
    </location>
</feature>
<dbReference type="Gene3D" id="1.25.70.10">
    <property type="entry name" value="Transcription termination factor 3, mitochondrial"/>
    <property type="match status" value="2"/>
</dbReference>
<dbReference type="SMART" id="SM00733">
    <property type="entry name" value="Mterf"/>
    <property type="match status" value="6"/>
</dbReference>
<name>A0AAD3H341_9STRA</name>
<reference evidence="4 5" key="1">
    <citation type="journal article" date="2021" name="Sci. Rep.">
        <title>The genome of the diatom Chaetoceros tenuissimus carries an ancient integrated fragment of an extant virus.</title>
        <authorList>
            <person name="Hongo Y."/>
            <person name="Kimura K."/>
            <person name="Takaki Y."/>
            <person name="Yoshida Y."/>
            <person name="Baba S."/>
            <person name="Kobayashi G."/>
            <person name="Nagasaki K."/>
            <person name="Hano T."/>
            <person name="Tomaru Y."/>
        </authorList>
    </citation>
    <scope>NUCLEOTIDE SEQUENCE [LARGE SCALE GENOMIC DNA]</scope>
    <source>
        <strain evidence="4 5">NIES-3715</strain>
    </source>
</reference>
<evidence type="ECO:0008006" key="6">
    <source>
        <dbReference type="Google" id="ProtNLM"/>
    </source>
</evidence>
<dbReference type="PANTHER" id="PTHR13068:SF151">
    <property type="entry name" value="TRANSCRIPTION TERMINATION FACTOR MTERF9, CHLOROPLASTIC"/>
    <property type="match status" value="1"/>
</dbReference>
<dbReference type="AlphaFoldDB" id="A0AAD3H341"/>
<feature type="compositionally biased region" description="Polar residues" evidence="3">
    <location>
        <begin position="84"/>
        <end position="93"/>
    </location>
</feature>
<comment type="similarity">
    <text evidence="1">Belongs to the mTERF family.</text>
</comment>